<reference evidence="1" key="1">
    <citation type="submission" date="2021-08" db="EMBL/GenBank/DDBJ databases">
        <title>The first chromosome-level gecko genome reveals the dynamic sex chromosomes of Neotropical dwarf geckos (Sphaerodactylidae: Sphaerodactylus).</title>
        <authorList>
            <person name="Pinto B.J."/>
            <person name="Keating S.E."/>
            <person name="Gamble T."/>
        </authorList>
    </citation>
    <scope>NUCLEOTIDE SEQUENCE</scope>
    <source>
        <strain evidence="1">TG3544</strain>
    </source>
</reference>
<proteinExistence type="predicted"/>
<protein>
    <submittedName>
        <fullName evidence="1">Uncharacterized protein</fullName>
    </submittedName>
</protein>
<keyword evidence="2" id="KW-1185">Reference proteome</keyword>
<dbReference type="EMBL" id="CM037616">
    <property type="protein sequence ID" value="KAH7991612.1"/>
    <property type="molecule type" value="Genomic_DNA"/>
</dbReference>
<evidence type="ECO:0000313" key="2">
    <source>
        <dbReference type="Proteomes" id="UP000827872"/>
    </source>
</evidence>
<name>A0ACB8EGH1_9SAUR</name>
<organism evidence="1 2">
    <name type="scientific">Sphaerodactylus townsendi</name>
    <dbReference type="NCBI Taxonomy" id="933632"/>
    <lineage>
        <taxon>Eukaryota</taxon>
        <taxon>Metazoa</taxon>
        <taxon>Chordata</taxon>
        <taxon>Craniata</taxon>
        <taxon>Vertebrata</taxon>
        <taxon>Euteleostomi</taxon>
        <taxon>Lepidosauria</taxon>
        <taxon>Squamata</taxon>
        <taxon>Bifurcata</taxon>
        <taxon>Gekkota</taxon>
        <taxon>Sphaerodactylidae</taxon>
        <taxon>Sphaerodactylus</taxon>
    </lineage>
</organism>
<sequence>MAMPSRSPVAFEGRALKKAEISMPARDQNSKTRRMNNKKPQKRGQKATRKQKGLQPKKQKKRQATNGRKVLNLSSPQILATKILQDINVRMETKARGLMTKLLMDMVYDHALKEMASQSQNKQLPAIDPAEVQAIFQEAVVTVLAKDSAEPTSMLPAPPLISSRPVEEST</sequence>
<comment type="caution">
    <text evidence="1">The sequence shown here is derived from an EMBL/GenBank/DDBJ whole genome shotgun (WGS) entry which is preliminary data.</text>
</comment>
<gene>
    <name evidence="1" type="ORF">K3G42_007870</name>
</gene>
<evidence type="ECO:0000313" key="1">
    <source>
        <dbReference type="EMBL" id="KAH7991612.1"/>
    </source>
</evidence>
<accession>A0ACB8EGH1</accession>
<dbReference type="Proteomes" id="UP000827872">
    <property type="component" value="Linkage Group LG03"/>
</dbReference>